<dbReference type="InterPro" id="IPR011009">
    <property type="entry name" value="Kinase-like_dom_sf"/>
</dbReference>
<dbReference type="InterPro" id="IPR054000">
    <property type="entry name" value="MLKL_N"/>
</dbReference>
<accession>A0AAW0FU49</accession>
<feature type="compositionally biased region" description="Acidic residues" evidence="1">
    <location>
        <begin position="262"/>
        <end position="277"/>
    </location>
</feature>
<evidence type="ECO:0000313" key="3">
    <source>
        <dbReference type="EMBL" id="KAK7683099.1"/>
    </source>
</evidence>
<dbReference type="Pfam" id="PF22215">
    <property type="entry name" value="MLKL_N"/>
    <property type="match status" value="1"/>
</dbReference>
<dbReference type="GO" id="GO:0007166">
    <property type="term" value="P:cell surface receptor signaling pathway"/>
    <property type="evidence" value="ECO:0007669"/>
    <property type="project" value="InterPro"/>
</dbReference>
<dbReference type="InterPro" id="IPR036537">
    <property type="entry name" value="Adaptor_Cbl_N_dom_sf"/>
</dbReference>
<gene>
    <name evidence="3" type="ORF">QCA50_013772</name>
</gene>
<reference evidence="3 4" key="1">
    <citation type="submission" date="2022-09" db="EMBL/GenBank/DDBJ databases">
        <authorList>
            <person name="Palmer J.M."/>
        </authorList>
    </citation>
    <scope>NUCLEOTIDE SEQUENCE [LARGE SCALE GENOMIC DNA]</scope>
    <source>
        <strain evidence="3 4">DSM 7382</strain>
    </source>
</reference>
<keyword evidence="4" id="KW-1185">Reference proteome</keyword>
<dbReference type="AlphaFoldDB" id="A0AAW0FU49"/>
<feature type="compositionally biased region" description="Low complexity" evidence="1">
    <location>
        <begin position="161"/>
        <end position="185"/>
    </location>
</feature>
<dbReference type="InterPro" id="IPR059179">
    <property type="entry name" value="MLKL-like_MCAfunc"/>
</dbReference>
<evidence type="ECO:0000256" key="1">
    <source>
        <dbReference type="SAM" id="MobiDB-lite"/>
    </source>
</evidence>
<organism evidence="3 4">
    <name type="scientific">Cerrena zonata</name>
    <dbReference type="NCBI Taxonomy" id="2478898"/>
    <lineage>
        <taxon>Eukaryota</taxon>
        <taxon>Fungi</taxon>
        <taxon>Dikarya</taxon>
        <taxon>Basidiomycota</taxon>
        <taxon>Agaricomycotina</taxon>
        <taxon>Agaricomycetes</taxon>
        <taxon>Polyporales</taxon>
        <taxon>Cerrenaceae</taxon>
        <taxon>Cerrena</taxon>
    </lineage>
</organism>
<dbReference type="EMBL" id="JASBNA010000032">
    <property type="protein sequence ID" value="KAK7683099.1"/>
    <property type="molecule type" value="Genomic_DNA"/>
</dbReference>
<name>A0AAW0FU49_9APHY</name>
<feature type="compositionally biased region" description="Low complexity" evidence="1">
    <location>
        <begin position="245"/>
        <end position="254"/>
    </location>
</feature>
<evidence type="ECO:0000313" key="4">
    <source>
        <dbReference type="Proteomes" id="UP001385951"/>
    </source>
</evidence>
<feature type="domain" description="Mixed lineage kinase" evidence="2">
    <location>
        <begin position="44"/>
        <end position="141"/>
    </location>
</feature>
<dbReference type="Proteomes" id="UP001385951">
    <property type="component" value="Unassembled WGS sequence"/>
</dbReference>
<feature type="region of interest" description="Disordered" evidence="1">
    <location>
        <begin position="161"/>
        <end position="189"/>
    </location>
</feature>
<feature type="region of interest" description="Disordered" evidence="1">
    <location>
        <begin position="233"/>
        <end position="307"/>
    </location>
</feature>
<comment type="caution">
    <text evidence="3">The sequence shown here is derived from an EMBL/GenBank/DDBJ whole genome shotgun (WGS) entry which is preliminary data.</text>
</comment>
<proteinExistence type="predicted"/>
<dbReference type="SUPFAM" id="SSF56112">
    <property type="entry name" value="Protein kinase-like (PK-like)"/>
    <property type="match status" value="1"/>
</dbReference>
<sequence length="508" mass="56095">MPPTKPSSTTSQALNAAIVASTLAKEIGDLFPPAAAAAGVLLLILNTIKHLKTDQIECYRLAQRCLELLTQIKEQTEGRSDVPSSLTKNLEKFERTLECIHTQMKTFTERSWKSRLMKKGDIERSIEDLNALLDETATSFQIATLINIHYAIGDRTPMASLSSEGSSSTLVNFSSRQGTSSSGQSVPQSVLVGSIDERGLLIETRDSALSTDLNASPIGGSFDVLSDIDSRPVTPHDYGFQRTQSPIDSIGPDSSDSHDGSSSDEDDSLSDVMEDPFVDSVSSTRAPSMDALTVKDPLETESGAPAPAWREYHQSDIVLQGRSKIKDGWWGGSSEVSVYGRTVIVKRYVGDHSKKLWYRDLEILKTIQHRHLPTLVGFSTEDSSTRFILLAETGTKALRIFLRDESKQRDISTMSTVLLQLYQETLEVAHYVQEQLNLSDSKTQDYIEQASFRVTTDQQILLGLPSTELDDTISCRQWTLKESIRDVFIAALPDKCLEDSFLAMVNAS</sequence>
<protein>
    <recommendedName>
        <fullName evidence="2">Mixed lineage kinase domain-containing protein</fullName>
    </recommendedName>
</protein>
<dbReference type="Gene3D" id="1.20.930.20">
    <property type="entry name" value="Adaptor protein Cbl, N-terminal domain"/>
    <property type="match status" value="1"/>
</dbReference>
<evidence type="ECO:0000259" key="2">
    <source>
        <dbReference type="Pfam" id="PF22215"/>
    </source>
</evidence>
<dbReference type="CDD" id="cd21037">
    <property type="entry name" value="MLKL_NTD"/>
    <property type="match status" value="1"/>
</dbReference>